<accession>A0A8S3QJ56</accession>
<dbReference type="AlphaFoldDB" id="A0A8S3QJ56"/>
<gene>
    <name evidence="4" type="ORF">MEDL_11659</name>
</gene>
<evidence type="ECO:0000256" key="2">
    <source>
        <dbReference type="SAM" id="MobiDB-lite"/>
    </source>
</evidence>
<dbReference type="OrthoDB" id="10686375at2759"/>
<evidence type="ECO:0000313" key="5">
    <source>
        <dbReference type="Proteomes" id="UP000683360"/>
    </source>
</evidence>
<dbReference type="EMBL" id="CAJPWZ010000575">
    <property type="protein sequence ID" value="CAG2196802.1"/>
    <property type="molecule type" value="Genomic_DNA"/>
</dbReference>
<dbReference type="InterPro" id="IPR041249">
    <property type="entry name" value="HEPN_DZIP3"/>
</dbReference>
<feature type="coiled-coil region" evidence="1">
    <location>
        <begin position="94"/>
        <end position="121"/>
    </location>
</feature>
<feature type="region of interest" description="Disordered" evidence="2">
    <location>
        <begin position="176"/>
        <end position="203"/>
    </location>
</feature>
<dbReference type="Proteomes" id="UP000683360">
    <property type="component" value="Unassembled WGS sequence"/>
</dbReference>
<keyword evidence="5" id="KW-1185">Reference proteome</keyword>
<feature type="domain" description="DZIP3-like HEPN" evidence="3">
    <location>
        <begin position="2"/>
        <end position="93"/>
    </location>
</feature>
<name>A0A8S3QJ56_MYTED</name>
<reference evidence="4" key="1">
    <citation type="submission" date="2021-03" db="EMBL/GenBank/DDBJ databases">
        <authorList>
            <person name="Bekaert M."/>
        </authorList>
    </citation>
    <scope>NUCLEOTIDE SEQUENCE</scope>
</reference>
<evidence type="ECO:0000256" key="1">
    <source>
        <dbReference type="SAM" id="Coils"/>
    </source>
</evidence>
<keyword evidence="1" id="KW-0175">Coiled coil</keyword>
<proteinExistence type="predicted"/>
<evidence type="ECO:0000313" key="4">
    <source>
        <dbReference type="EMBL" id="CAG2196802.1"/>
    </source>
</evidence>
<organism evidence="4 5">
    <name type="scientific">Mytilus edulis</name>
    <name type="common">Blue mussel</name>
    <dbReference type="NCBI Taxonomy" id="6550"/>
    <lineage>
        <taxon>Eukaryota</taxon>
        <taxon>Metazoa</taxon>
        <taxon>Spiralia</taxon>
        <taxon>Lophotrochozoa</taxon>
        <taxon>Mollusca</taxon>
        <taxon>Bivalvia</taxon>
        <taxon>Autobranchia</taxon>
        <taxon>Pteriomorphia</taxon>
        <taxon>Mytilida</taxon>
        <taxon>Mytiloidea</taxon>
        <taxon>Mytilidae</taxon>
        <taxon>Mytilinae</taxon>
        <taxon>Mytilus</taxon>
    </lineage>
</organism>
<protein>
    <recommendedName>
        <fullName evidence="3">DZIP3-like HEPN domain-containing protein</fullName>
    </recommendedName>
</protein>
<comment type="caution">
    <text evidence="4">The sequence shown here is derived from an EMBL/GenBank/DDBJ whole genome shotgun (WGS) entry which is preliminary data.</text>
</comment>
<sequence>MMICLLRNLGGLKHLLMDGINFHIRMTRYPGADLATLKWYRNQMAHASVTSMDNNEFAVKWTHVEKALTSLNKGQIPNELTEILNYDLDGENAKRLAIAELEQLKKEYLECEKEKEQLESDFMYYKEGNLPKHCRNACHRQSYLCLNYRDKRCHSDVDERFDLYYPVLLRTPPHTSPLIIPSPEEGKTAMSTLERPDTPYQTP</sequence>
<dbReference type="Pfam" id="PF18738">
    <property type="entry name" value="HEPN_DZIP3"/>
    <property type="match status" value="1"/>
</dbReference>
<evidence type="ECO:0000259" key="3">
    <source>
        <dbReference type="Pfam" id="PF18738"/>
    </source>
</evidence>